<proteinExistence type="predicted"/>
<evidence type="ECO:0000313" key="2">
    <source>
        <dbReference type="Proteomes" id="UP000075411"/>
    </source>
</evidence>
<evidence type="ECO:0000313" key="1">
    <source>
        <dbReference type="EMBL" id="KXV60896.1"/>
    </source>
</evidence>
<dbReference type="RefSeq" id="WP_061487253.1">
    <property type="nucleotide sequence ID" value="NZ_LHZT01000080.1"/>
</dbReference>
<comment type="caution">
    <text evidence="1">The sequence shown here is derived from an EMBL/GenBank/DDBJ whole genome shotgun (WGS) entry which is preliminary data.</text>
</comment>
<dbReference type="AlphaFoldDB" id="A0A149U6E6"/>
<gene>
    <name evidence="1" type="ORF">AD947_01515</name>
</gene>
<sequence>MNISSFIKELVEDEFNKGNVPASGYSSDGVFEIIDDCFYDTDTAEKLATVQAPELCGDDFDYYREELYRTEGGAFFLVGRGHGCTPWTYGGYPGHLVIPMTDASVRRWLQGRNLSYLYIRLFGMPPEAGRTEPFSVVLPNDLTEKIFRKASTENISVQIWVGNLLRATLQHENGHKDTPS</sequence>
<organism evidence="1 2">
    <name type="scientific">Acetobacter tropicalis</name>
    <dbReference type="NCBI Taxonomy" id="104102"/>
    <lineage>
        <taxon>Bacteria</taxon>
        <taxon>Pseudomonadati</taxon>
        <taxon>Pseudomonadota</taxon>
        <taxon>Alphaproteobacteria</taxon>
        <taxon>Acetobacterales</taxon>
        <taxon>Acetobacteraceae</taxon>
        <taxon>Acetobacter</taxon>
    </lineage>
</organism>
<name>A0A149U6E6_9PROT</name>
<accession>A0A149U6E6</accession>
<dbReference type="OrthoDB" id="3192583at2"/>
<dbReference type="EMBL" id="LHZT01000080">
    <property type="protein sequence ID" value="KXV60896.1"/>
    <property type="molecule type" value="Genomic_DNA"/>
</dbReference>
<dbReference type="PATRIC" id="fig|104102.12.peg.3391"/>
<dbReference type="Proteomes" id="UP000075411">
    <property type="component" value="Unassembled WGS sequence"/>
</dbReference>
<protein>
    <submittedName>
        <fullName evidence="1">Uncharacterized protein</fullName>
    </submittedName>
</protein>
<reference evidence="1 2" key="1">
    <citation type="submission" date="2015-06" db="EMBL/GenBank/DDBJ databases">
        <title>Improved classification and identification of acetic acid bacteria using matrix-assisted laser desorption/ionization time-of-flight mass spectrometry; Gluconobacter nephelii and Gluconobacter uchimurae are later heterotypic synonyms of Gluconobacter japonicus and Gluconobacter oxydans, respectively.</title>
        <authorList>
            <person name="Li L."/>
            <person name="Cleenwerck I."/>
            <person name="De Vuyst L."/>
            <person name="Vandamme P."/>
        </authorList>
    </citation>
    <scope>NUCLEOTIDE SEQUENCE [LARGE SCALE GENOMIC DNA]</scope>
    <source>
        <strain evidence="1 2">LMG 1663</strain>
    </source>
</reference>